<evidence type="ECO:0000256" key="4">
    <source>
        <dbReference type="ARBA" id="ARBA00013078"/>
    </source>
</evidence>
<dbReference type="GO" id="GO:0006281">
    <property type="term" value="P:DNA repair"/>
    <property type="evidence" value="ECO:0007669"/>
    <property type="project" value="TreeGrafter"/>
</dbReference>
<evidence type="ECO:0000256" key="2">
    <source>
        <dbReference type="ARBA" id="ARBA00004818"/>
    </source>
</evidence>
<name>A0A7V8VCG4_9BACT</name>
<evidence type="ECO:0000313" key="7">
    <source>
        <dbReference type="Proteomes" id="UP000542342"/>
    </source>
</evidence>
<reference evidence="6 7" key="1">
    <citation type="submission" date="2020-07" db="EMBL/GenBank/DDBJ databases">
        <title>Thermogemmata thermophila gen. nov., sp. nov., a novel moderate thermophilic planctomycete from a Kamchatka hot spring.</title>
        <authorList>
            <person name="Elcheninov A.G."/>
            <person name="Podosokorskaya O.A."/>
            <person name="Kovaleva O.L."/>
            <person name="Novikov A."/>
            <person name="Bonch-Osmolovskaya E.A."/>
            <person name="Toshchakov S.V."/>
            <person name="Kublanov I.V."/>
        </authorList>
    </citation>
    <scope>NUCLEOTIDE SEQUENCE [LARGE SCALE GENOMIC DNA]</scope>
    <source>
        <strain evidence="6 7">2918</strain>
    </source>
</reference>
<dbReference type="SFLD" id="SFLDG01135">
    <property type="entry name" value="C1.5.6:_HAD__Beta-PGM__Phospha"/>
    <property type="match status" value="1"/>
</dbReference>
<dbReference type="Gene3D" id="1.10.150.240">
    <property type="entry name" value="Putative phosphatase, domain 2"/>
    <property type="match status" value="1"/>
</dbReference>
<protein>
    <recommendedName>
        <fullName evidence="4">phosphoglycolate phosphatase</fullName>
        <ecNumber evidence="4">3.1.3.18</ecNumber>
    </recommendedName>
</protein>
<comment type="pathway">
    <text evidence="2">Organic acid metabolism; glycolate biosynthesis; glycolate from 2-phosphoglycolate: step 1/1.</text>
</comment>
<comment type="similarity">
    <text evidence="3">Belongs to the HAD-like hydrolase superfamily. CbbY/CbbZ/Gph/YieH family.</text>
</comment>
<dbReference type="EC" id="3.1.3.18" evidence="4"/>
<dbReference type="PANTHER" id="PTHR43434">
    <property type="entry name" value="PHOSPHOGLYCOLATE PHOSPHATASE"/>
    <property type="match status" value="1"/>
</dbReference>
<dbReference type="AlphaFoldDB" id="A0A7V8VCG4"/>
<dbReference type="InterPro" id="IPR050155">
    <property type="entry name" value="HAD-like_hydrolase_sf"/>
</dbReference>
<accession>A0A7V8VCG4</accession>
<sequence>MATAPSGIRAVLLDFDGTLADSFAAITASTNHVRAAYGLPPLSEAEVRRHVGWGLQRLLQQLVPNAPLPEAIARYREHHDRILLEQTRWLPGVTTTLAELARRGYRLGVCSNKRVEFTRRLVQSLALGPAIGCILGPEDVAGRTKPDPAMLLEGMRRLGVSPQEALYVGDMSIDVETGRAAGVPVWIVRGGPESEEAIRQSQPQRLLNQFDELLEWLPPLSEQDRSVPSQPPLRTVQAQD</sequence>
<evidence type="ECO:0000256" key="5">
    <source>
        <dbReference type="SAM" id="MobiDB-lite"/>
    </source>
</evidence>
<evidence type="ECO:0000256" key="1">
    <source>
        <dbReference type="ARBA" id="ARBA00000830"/>
    </source>
</evidence>
<dbReference type="SFLD" id="SFLDG01129">
    <property type="entry name" value="C1.5:_HAD__Beta-PGM__Phosphata"/>
    <property type="match status" value="1"/>
</dbReference>
<feature type="region of interest" description="Disordered" evidence="5">
    <location>
        <begin position="220"/>
        <end position="240"/>
    </location>
</feature>
<dbReference type="Gene3D" id="3.40.50.1000">
    <property type="entry name" value="HAD superfamily/HAD-like"/>
    <property type="match status" value="1"/>
</dbReference>
<dbReference type="InterPro" id="IPR006439">
    <property type="entry name" value="HAD-SF_hydro_IA"/>
</dbReference>
<dbReference type="GO" id="GO:0008967">
    <property type="term" value="F:phosphoglycolate phosphatase activity"/>
    <property type="evidence" value="ECO:0007669"/>
    <property type="project" value="UniProtKB-EC"/>
</dbReference>
<dbReference type="EMBL" id="JACEFB010000002">
    <property type="protein sequence ID" value="MBA2225310.1"/>
    <property type="molecule type" value="Genomic_DNA"/>
</dbReference>
<dbReference type="RefSeq" id="WP_194536742.1">
    <property type="nucleotide sequence ID" value="NZ_JACEFB010000002.1"/>
</dbReference>
<keyword evidence="6" id="KW-0378">Hydrolase</keyword>
<dbReference type="SFLD" id="SFLDS00003">
    <property type="entry name" value="Haloacid_Dehalogenase"/>
    <property type="match status" value="1"/>
</dbReference>
<proteinExistence type="inferred from homology"/>
<dbReference type="Pfam" id="PF13419">
    <property type="entry name" value="HAD_2"/>
    <property type="match status" value="1"/>
</dbReference>
<comment type="catalytic activity">
    <reaction evidence="1">
        <text>2-phosphoglycolate + H2O = glycolate + phosphate</text>
        <dbReference type="Rhea" id="RHEA:14369"/>
        <dbReference type="ChEBI" id="CHEBI:15377"/>
        <dbReference type="ChEBI" id="CHEBI:29805"/>
        <dbReference type="ChEBI" id="CHEBI:43474"/>
        <dbReference type="ChEBI" id="CHEBI:58033"/>
        <dbReference type="EC" id="3.1.3.18"/>
    </reaction>
</comment>
<dbReference type="GO" id="GO:0005829">
    <property type="term" value="C:cytosol"/>
    <property type="evidence" value="ECO:0007669"/>
    <property type="project" value="TreeGrafter"/>
</dbReference>
<dbReference type="InterPro" id="IPR041492">
    <property type="entry name" value="HAD_2"/>
</dbReference>
<dbReference type="InterPro" id="IPR036412">
    <property type="entry name" value="HAD-like_sf"/>
</dbReference>
<dbReference type="InterPro" id="IPR023214">
    <property type="entry name" value="HAD_sf"/>
</dbReference>
<dbReference type="SUPFAM" id="SSF56784">
    <property type="entry name" value="HAD-like"/>
    <property type="match status" value="1"/>
</dbReference>
<comment type="caution">
    <text evidence="6">The sequence shown here is derived from an EMBL/GenBank/DDBJ whole genome shotgun (WGS) entry which is preliminary data.</text>
</comment>
<gene>
    <name evidence="6" type="ORF">H0921_03935</name>
</gene>
<evidence type="ECO:0000256" key="3">
    <source>
        <dbReference type="ARBA" id="ARBA00006171"/>
    </source>
</evidence>
<organism evidence="6 7">
    <name type="scientific">Thermogemmata fonticola</name>
    <dbReference type="NCBI Taxonomy" id="2755323"/>
    <lineage>
        <taxon>Bacteria</taxon>
        <taxon>Pseudomonadati</taxon>
        <taxon>Planctomycetota</taxon>
        <taxon>Planctomycetia</taxon>
        <taxon>Gemmatales</taxon>
        <taxon>Gemmataceae</taxon>
        <taxon>Thermogemmata</taxon>
    </lineage>
</organism>
<dbReference type="Proteomes" id="UP000542342">
    <property type="component" value="Unassembled WGS sequence"/>
</dbReference>
<evidence type="ECO:0000313" key="6">
    <source>
        <dbReference type="EMBL" id="MBA2225310.1"/>
    </source>
</evidence>
<keyword evidence="7" id="KW-1185">Reference proteome</keyword>
<dbReference type="PANTHER" id="PTHR43434:SF1">
    <property type="entry name" value="PHOSPHOGLYCOLATE PHOSPHATASE"/>
    <property type="match status" value="1"/>
</dbReference>
<dbReference type="InterPro" id="IPR023198">
    <property type="entry name" value="PGP-like_dom2"/>
</dbReference>
<dbReference type="NCBIfam" id="TIGR01549">
    <property type="entry name" value="HAD-SF-IA-v1"/>
    <property type="match status" value="1"/>
</dbReference>